<gene>
    <name evidence="1" type="ORF">ENV17_06645</name>
</gene>
<organism evidence="1">
    <name type="scientific">Thermofilum pendens</name>
    <dbReference type="NCBI Taxonomy" id="2269"/>
    <lineage>
        <taxon>Archaea</taxon>
        <taxon>Thermoproteota</taxon>
        <taxon>Thermoprotei</taxon>
        <taxon>Thermofilales</taxon>
        <taxon>Thermofilaceae</taxon>
        <taxon>Thermofilum</taxon>
    </lineage>
</organism>
<reference evidence="1" key="1">
    <citation type="journal article" date="2020" name="mSystems">
        <title>Genome- and Community-Level Interaction Insights into Carbon Utilization and Element Cycling Functions of Hydrothermarchaeota in Hydrothermal Sediment.</title>
        <authorList>
            <person name="Zhou Z."/>
            <person name="Liu Y."/>
            <person name="Xu W."/>
            <person name="Pan J."/>
            <person name="Luo Z.H."/>
            <person name="Li M."/>
        </authorList>
    </citation>
    <scope>NUCLEOTIDE SEQUENCE [LARGE SCALE GENOMIC DNA]</scope>
    <source>
        <strain evidence="1">SpSt-735</strain>
    </source>
</reference>
<comment type="caution">
    <text evidence="1">The sequence shown here is derived from an EMBL/GenBank/DDBJ whole genome shotgun (WGS) entry which is preliminary data.</text>
</comment>
<evidence type="ECO:0000313" key="1">
    <source>
        <dbReference type="EMBL" id="HGI44043.1"/>
    </source>
</evidence>
<name>A0A7C4BA71_THEPE</name>
<dbReference type="AlphaFoldDB" id="A0A7C4BA71"/>
<sequence>MPPEPLDLKSRIKALHRELGGVSEERGSEAAIWAGMLLPSYLWEYWGGELRAAGVKWQGFLKVLKAHREDIAAWALRDQLSWEELVRRVAATLGGSRQRDLMSFLGGPATGGGDRGGPRATF</sequence>
<proteinExistence type="predicted"/>
<protein>
    <submittedName>
        <fullName evidence="1">Uncharacterized protein</fullName>
    </submittedName>
</protein>
<dbReference type="EMBL" id="DTFI01000178">
    <property type="protein sequence ID" value="HGI44043.1"/>
    <property type="molecule type" value="Genomic_DNA"/>
</dbReference>
<accession>A0A7C4BA71</accession>